<keyword evidence="3" id="KW-1185">Reference proteome</keyword>
<reference evidence="2" key="1">
    <citation type="submission" date="2020-06" db="EMBL/GenBank/DDBJ databases">
        <title>WGS assembly of Ceratodon purpureus strain R40.</title>
        <authorList>
            <person name="Carey S.B."/>
            <person name="Jenkins J."/>
            <person name="Shu S."/>
            <person name="Lovell J.T."/>
            <person name="Sreedasyam A."/>
            <person name="Maumus F."/>
            <person name="Tiley G.P."/>
            <person name="Fernandez-Pozo N."/>
            <person name="Barry K."/>
            <person name="Chen C."/>
            <person name="Wang M."/>
            <person name="Lipzen A."/>
            <person name="Daum C."/>
            <person name="Saski C.A."/>
            <person name="Payton A.C."/>
            <person name="Mcbreen J.C."/>
            <person name="Conrad R.E."/>
            <person name="Kollar L.M."/>
            <person name="Olsson S."/>
            <person name="Huttunen S."/>
            <person name="Landis J.B."/>
            <person name="Wickett N.J."/>
            <person name="Johnson M.G."/>
            <person name="Rensing S.A."/>
            <person name="Grimwood J."/>
            <person name="Schmutz J."/>
            <person name="Mcdaniel S.F."/>
        </authorList>
    </citation>
    <scope>NUCLEOTIDE SEQUENCE</scope>
    <source>
        <strain evidence="2">R40</strain>
    </source>
</reference>
<feature type="compositionally biased region" description="Polar residues" evidence="1">
    <location>
        <begin position="170"/>
        <end position="179"/>
    </location>
</feature>
<dbReference type="EMBL" id="CM026426">
    <property type="protein sequence ID" value="KAG0571997.1"/>
    <property type="molecule type" value="Genomic_DNA"/>
</dbReference>
<comment type="caution">
    <text evidence="2">The sequence shown here is derived from an EMBL/GenBank/DDBJ whole genome shotgun (WGS) entry which is preliminary data.</text>
</comment>
<sequence>MKPLEGYIASALGPVYVADPQNSRLRDPRFCVGLDLTDGWPSALRIVGLGGHEHCLLVNYDHAPVRCRFCLSLKHKVADCEELRNNGLTGAPRRVYGPERVQQERRPPERPRGAVPRNHPPEKKDHPSGTRPPPSQGTPPPPPPVPQGDAPGPREDNQGFTLVRSRRNKTPSVTSQPPNGATDPTRDKSPPKVTTPPQPVLPLTTDQVVGMLVEENDQELSSPMTWSPGRYGRNPGAKRSARSSQSCSSPAHSSATSK</sequence>
<dbReference type="Proteomes" id="UP000822688">
    <property type="component" value="Chromosome V"/>
</dbReference>
<protein>
    <submittedName>
        <fullName evidence="2">Uncharacterized protein</fullName>
    </submittedName>
</protein>
<gene>
    <name evidence="2" type="ORF">KC19_VG060300</name>
</gene>
<feature type="compositionally biased region" description="Low complexity" evidence="1">
    <location>
        <begin position="242"/>
        <end position="258"/>
    </location>
</feature>
<evidence type="ECO:0000313" key="2">
    <source>
        <dbReference type="EMBL" id="KAG0571997.1"/>
    </source>
</evidence>
<accession>A0A8T0HMF4</accession>
<feature type="compositionally biased region" description="Basic and acidic residues" evidence="1">
    <location>
        <begin position="119"/>
        <end position="128"/>
    </location>
</feature>
<dbReference type="AlphaFoldDB" id="A0A8T0HMF4"/>
<evidence type="ECO:0000313" key="3">
    <source>
        <dbReference type="Proteomes" id="UP000822688"/>
    </source>
</evidence>
<name>A0A8T0HMF4_CERPU</name>
<organism evidence="2 3">
    <name type="scientific">Ceratodon purpureus</name>
    <name type="common">Fire moss</name>
    <name type="synonym">Dicranum purpureum</name>
    <dbReference type="NCBI Taxonomy" id="3225"/>
    <lineage>
        <taxon>Eukaryota</taxon>
        <taxon>Viridiplantae</taxon>
        <taxon>Streptophyta</taxon>
        <taxon>Embryophyta</taxon>
        <taxon>Bryophyta</taxon>
        <taxon>Bryophytina</taxon>
        <taxon>Bryopsida</taxon>
        <taxon>Dicranidae</taxon>
        <taxon>Pseudoditrichales</taxon>
        <taxon>Ditrichaceae</taxon>
        <taxon>Ceratodon</taxon>
    </lineage>
</organism>
<proteinExistence type="predicted"/>
<feature type="compositionally biased region" description="Basic and acidic residues" evidence="1">
    <location>
        <begin position="101"/>
        <end position="112"/>
    </location>
</feature>
<feature type="compositionally biased region" description="Pro residues" evidence="1">
    <location>
        <begin position="130"/>
        <end position="146"/>
    </location>
</feature>
<feature type="region of interest" description="Disordered" evidence="1">
    <location>
        <begin position="87"/>
        <end position="258"/>
    </location>
</feature>
<evidence type="ECO:0000256" key="1">
    <source>
        <dbReference type="SAM" id="MobiDB-lite"/>
    </source>
</evidence>